<dbReference type="AlphaFoldDB" id="A0A7H0F3M2"/>
<dbReference type="RefSeq" id="WP_187706995.1">
    <property type="nucleotide sequence ID" value="NZ_CP060822.1"/>
</dbReference>
<reference evidence="2 3" key="1">
    <citation type="submission" date="2020-08" db="EMBL/GenBank/DDBJ databases">
        <title>Complete genome sequence of Raphidiopsis curvispora isolated from drinking water reservoir in South Korea.</title>
        <authorList>
            <person name="Jeong J."/>
        </authorList>
    </citation>
    <scope>NUCLEOTIDE SEQUENCE [LARGE SCALE GENOMIC DNA]</scope>
    <source>
        <strain evidence="2 3">GIHE-G1</strain>
    </source>
</reference>
<keyword evidence="1" id="KW-0812">Transmembrane</keyword>
<evidence type="ECO:0000313" key="2">
    <source>
        <dbReference type="EMBL" id="QNP30638.1"/>
    </source>
</evidence>
<dbReference type="EMBL" id="CP060822">
    <property type="protein sequence ID" value="QNP30638.1"/>
    <property type="molecule type" value="Genomic_DNA"/>
</dbReference>
<keyword evidence="3" id="KW-1185">Reference proteome</keyword>
<evidence type="ECO:0008006" key="4">
    <source>
        <dbReference type="Google" id="ProtNLM"/>
    </source>
</evidence>
<keyword evidence="1" id="KW-1133">Transmembrane helix</keyword>
<dbReference type="Proteomes" id="UP000516013">
    <property type="component" value="Chromosome"/>
</dbReference>
<evidence type="ECO:0000256" key="1">
    <source>
        <dbReference type="SAM" id="Phobius"/>
    </source>
</evidence>
<sequence length="87" mass="9156">MIDLFNDPGVRVFISSLNTDINWATISTWLVIAVILSMVGGALGGMMIAGKDLGFKFAAIIGSLFAPAGVIPTLILGLLLLNFLGNY</sequence>
<gene>
    <name evidence="2" type="ORF">IAR63_06365</name>
</gene>
<name>A0A7H0F3M2_9CYAN</name>
<proteinExistence type="predicted"/>
<organism evidence="2 3">
    <name type="scientific">Cylindrospermopsis curvispora GIHE-G1</name>
    <dbReference type="NCBI Taxonomy" id="2666332"/>
    <lineage>
        <taxon>Bacteria</taxon>
        <taxon>Bacillati</taxon>
        <taxon>Cyanobacteriota</taxon>
        <taxon>Cyanophyceae</taxon>
        <taxon>Nostocales</taxon>
        <taxon>Aphanizomenonaceae</taxon>
        <taxon>Cylindrospermopsis</taxon>
    </lineage>
</organism>
<keyword evidence="1" id="KW-0472">Membrane</keyword>
<feature type="transmembrane region" description="Helical" evidence="1">
    <location>
        <begin position="26"/>
        <end position="50"/>
    </location>
</feature>
<feature type="transmembrane region" description="Helical" evidence="1">
    <location>
        <begin position="57"/>
        <end position="84"/>
    </location>
</feature>
<evidence type="ECO:0000313" key="3">
    <source>
        <dbReference type="Proteomes" id="UP000516013"/>
    </source>
</evidence>
<protein>
    <recommendedName>
        <fullName evidence="4">ABC transmembrane type-1 domain-containing protein</fullName>
    </recommendedName>
</protein>
<accession>A0A7H0F3M2</accession>
<dbReference type="KEGG" id="ccur:IAR63_06365"/>